<dbReference type="InterPro" id="IPR018954">
    <property type="entry name" value="Betagal_dom2"/>
</dbReference>
<evidence type="ECO:0000256" key="3">
    <source>
        <dbReference type="ARBA" id="ARBA00012756"/>
    </source>
</evidence>
<dbReference type="InterPro" id="IPR008979">
    <property type="entry name" value="Galactose-bd-like_sf"/>
</dbReference>
<evidence type="ECO:0000256" key="7">
    <source>
        <dbReference type="ARBA" id="ARBA00023295"/>
    </source>
</evidence>
<dbReference type="PANTHER" id="PTHR23421">
    <property type="entry name" value="BETA-GALACTOSIDASE RELATED"/>
    <property type="match status" value="1"/>
</dbReference>
<dbReference type="GO" id="GO:0004565">
    <property type="term" value="F:beta-galactosidase activity"/>
    <property type="evidence" value="ECO:0007669"/>
    <property type="project" value="UniProtKB-EC"/>
</dbReference>
<dbReference type="Pfam" id="PF01301">
    <property type="entry name" value="Glyco_hydro_35"/>
    <property type="match status" value="1"/>
</dbReference>
<evidence type="ECO:0000313" key="14">
    <source>
        <dbReference type="Proteomes" id="UP000276864"/>
    </source>
</evidence>
<sequence>MQHSSAMRPSFIFTTVFGLLATAGGQQWPVHDNGLNEVVQWDHYSLIVNNERVFLWSGEFHYWRLPVPELWIAPTDIFQKIKAAGFNGFSIYSHWGYHSPADGELDFESGAHNITRIFTIAKDLGLYVIVRPGPYINAESTGEVQLAEAHLGGFPGWLLTGDYGTTRNNDSRYTEAWTPYMAAMAQISAEHAVTNGGNVILYQIENEYGQQWTDVDDRVPNNTAIDYMELLEASARRNGIDIPTLANNPNLGSKSWSQDYDINDVGGNVDIYSLDNYPSCWSCDLSVCTSVNGFPPEFTTFDYYTNFQETAPTQPSILAEFQGGSYNPWNGPQGGCRNNTGPNWVNVFYRNNIGNKVSGQNIYMAFGGTNWGGIPFPLVGTSYDYSAPIAETRMLTDKYSETKLLSYFVRAAKDLTKIEKAGNGTTNFTNNPSVFAQALRNVDTGSHFYVTKHKNTTLTSNLTFKLNVTTSLGQMQVPQYAPEIAIDGRQAKILVADFAAGDETLIYSTAEILTFSVQNGKPIIVFWVPTGESGEFYLKGAKYGSVSRCEGCANVGFHDADEGVIVDFMQNQGMSVLEFDNGVKAVIADRSTAYNMWQPTLLNNPQAPMNDTMLVKGPYLVRSATVEDGIICLTGDYSGAGDLEVFAPLDDEGWQSSSSHHHRKVAASRMVYFNGEPVAMRQTKYGSLLGSLSAPNVSVESVQAGIQELTDWKVHDALTERYASYNDSGAGWRMADKNSTLNPWTPETYPVLYGDEYGFHYQNLLWRGRFSGEANGVYLNVIGGAASGWSAWLNGHFLGSTYGNISLAETNATLSFGNATKEGENVLFVIQDHMGHDQTVGVLNPRGILNATLIGGESSNFTSWKVAGNAGGQANIDPMRGPINEGGLHAERLGWHLPGFDDSAWQSGSPQDGLTKAGAKFYRTNLPLDLPEGIDASLAFELNAPEDSKVRAQLYVNGYMFGKFIPHVGNQIEFPVFPGILDYHGDNTIGLSIWAQDDAGASVSVKTSVLGVYQSSLDPSAGTEYLRPGWSSERLRYY</sequence>
<dbReference type="InterPro" id="IPR037110">
    <property type="entry name" value="Betagal_dom2_sf"/>
</dbReference>
<dbReference type="SMART" id="SM01029">
    <property type="entry name" value="BetaGal_dom2"/>
    <property type="match status" value="1"/>
</dbReference>
<dbReference type="Gene3D" id="3.20.20.80">
    <property type="entry name" value="Glycosidases"/>
    <property type="match status" value="1"/>
</dbReference>
<dbReference type="Gene3D" id="2.60.120.260">
    <property type="entry name" value="Galactose-binding domain-like"/>
    <property type="match status" value="2"/>
</dbReference>
<evidence type="ECO:0000259" key="10">
    <source>
        <dbReference type="SMART" id="SM01029"/>
    </source>
</evidence>
<dbReference type="AlphaFoldDB" id="A0A3M6YYX0"/>
<dbReference type="SUPFAM" id="SSF51445">
    <property type="entry name" value="(Trans)glycosidases"/>
    <property type="match status" value="1"/>
</dbReference>
<name>A0A3M6YYX0_HORWE</name>
<reference evidence="13 14" key="1">
    <citation type="journal article" date="2018" name="BMC Genomics">
        <title>Genomic evidence for intraspecific hybridization in a clonal and extremely halotolerant yeast.</title>
        <authorList>
            <person name="Gostincar C."/>
            <person name="Stajich J.E."/>
            <person name="Zupancic J."/>
            <person name="Zalar P."/>
            <person name="Gunde-Cimerman N."/>
        </authorList>
    </citation>
    <scope>NUCLEOTIDE SEQUENCE [LARGE SCALE GENOMIC DNA]</scope>
    <source>
        <strain evidence="12 14">EXF-6651</strain>
        <strain evidence="11 13">EXF-6669</strain>
    </source>
</reference>
<organism evidence="11 13">
    <name type="scientific">Hortaea werneckii</name>
    <name type="common">Black yeast</name>
    <name type="synonym">Cladosporium werneckii</name>
    <dbReference type="NCBI Taxonomy" id="91943"/>
    <lineage>
        <taxon>Eukaryota</taxon>
        <taxon>Fungi</taxon>
        <taxon>Dikarya</taxon>
        <taxon>Ascomycota</taxon>
        <taxon>Pezizomycotina</taxon>
        <taxon>Dothideomycetes</taxon>
        <taxon>Dothideomycetidae</taxon>
        <taxon>Mycosphaerellales</taxon>
        <taxon>Teratosphaeriaceae</taxon>
        <taxon>Hortaea</taxon>
    </lineage>
</organism>
<comment type="similarity">
    <text evidence="2 8">Belongs to the glycosyl hydrolase 35 family.</text>
</comment>
<keyword evidence="5" id="KW-0378">Hydrolase</keyword>
<dbReference type="EC" id="3.2.1.23" evidence="3"/>
<evidence type="ECO:0000256" key="6">
    <source>
        <dbReference type="ARBA" id="ARBA00023180"/>
    </source>
</evidence>
<evidence type="ECO:0000256" key="4">
    <source>
        <dbReference type="ARBA" id="ARBA00022729"/>
    </source>
</evidence>
<dbReference type="GO" id="GO:0005975">
    <property type="term" value="P:carbohydrate metabolic process"/>
    <property type="evidence" value="ECO:0007669"/>
    <property type="project" value="InterPro"/>
</dbReference>
<dbReference type="Gene3D" id="2.60.390.10">
    <property type="entry name" value="Beta-galactosidase, domain 3"/>
    <property type="match status" value="1"/>
</dbReference>
<keyword evidence="7" id="KW-0326">Glycosidase</keyword>
<dbReference type="Pfam" id="PF10435">
    <property type="entry name" value="BetaGal_dom2"/>
    <property type="match status" value="1"/>
</dbReference>
<dbReference type="Gene3D" id="2.102.20.10">
    <property type="entry name" value="Beta-galactosidase, domain 2"/>
    <property type="match status" value="1"/>
</dbReference>
<evidence type="ECO:0000256" key="9">
    <source>
        <dbReference type="SAM" id="SignalP"/>
    </source>
</evidence>
<evidence type="ECO:0000313" key="13">
    <source>
        <dbReference type="Proteomes" id="UP000271337"/>
    </source>
</evidence>
<feature type="domain" description="Beta-galactosidase" evidence="10">
    <location>
        <begin position="414"/>
        <end position="596"/>
    </location>
</feature>
<dbReference type="InterPro" id="IPR025972">
    <property type="entry name" value="BetaGal_dom3"/>
</dbReference>
<protein>
    <recommendedName>
        <fullName evidence="3">beta-galactosidase</fullName>
        <ecNumber evidence="3">3.2.1.23</ecNumber>
    </recommendedName>
</protein>
<dbReference type="Pfam" id="PF13363">
    <property type="entry name" value="BetaGal_dom3"/>
    <property type="match status" value="1"/>
</dbReference>
<dbReference type="EMBL" id="QWIM01001244">
    <property type="protein sequence ID" value="RMY27504.1"/>
    <property type="molecule type" value="Genomic_DNA"/>
</dbReference>
<evidence type="ECO:0000313" key="11">
    <source>
        <dbReference type="EMBL" id="RMY08275.1"/>
    </source>
</evidence>
<dbReference type="Proteomes" id="UP000271337">
    <property type="component" value="Unassembled WGS sequence"/>
</dbReference>
<evidence type="ECO:0000313" key="12">
    <source>
        <dbReference type="EMBL" id="RMY27504.1"/>
    </source>
</evidence>
<dbReference type="SUPFAM" id="SSF49785">
    <property type="entry name" value="Galactose-binding domain-like"/>
    <property type="match status" value="2"/>
</dbReference>
<dbReference type="InterPro" id="IPR001944">
    <property type="entry name" value="Glycoside_Hdrlase_35"/>
</dbReference>
<dbReference type="InterPro" id="IPR025300">
    <property type="entry name" value="BetaGal_jelly_roll_dom"/>
</dbReference>
<comment type="catalytic activity">
    <reaction evidence="1">
        <text>Hydrolysis of terminal non-reducing beta-D-galactose residues in beta-D-galactosides.</text>
        <dbReference type="EC" id="3.2.1.23"/>
    </reaction>
</comment>
<evidence type="ECO:0000256" key="1">
    <source>
        <dbReference type="ARBA" id="ARBA00001412"/>
    </source>
</evidence>
<gene>
    <name evidence="12" type="ORF">D0866_10099</name>
    <name evidence="11" type="ORF">D0867_09088</name>
</gene>
<feature type="chain" id="PRO_5044595407" description="beta-galactosidase" evidence="9">
    <location>
        <begin position="26"/>
        <end position="1038"/>
    </location>
</feature>
<dbReference type="Proteomes" id="UP000276864">
    <property type="component" value="Unassembled WGS sequence"/>
</dbReference>
<dbReference type="FunFam" id="3.20.20.80:FF:000040">
    <property type="entry name" value="Beta-galactosidase A"/>
    <property type="match status" value="1"/>
</dbReference>
<dbReference type="SUPFAM" id="SSF117100">
    <property type="entry name" value="Beta-galactosidase LacA, domain 3"/>
    <property type="match status" value="1"/>
</dbReference>
<dbReference type="Pfam" id="PF13364">
    <property type="entry name" value="BetaGal_ABD2"/>
    <property type="match status" value="2"/>
</dbReference>
<dbReference type="VEuPathDB" id="FungiDB:BTJ68_10454"/>
<dbReference type="OrthoDB" id="1657402at2759"/>
<evidence type="ECO:0000256" key="8">
    <source>
        <dbReference type="RuleBase" id="RU003679"/>
    </source>
</evidence>
<evidence type="ECO:0000256" key="2">
    <source>
        <dbReference type="ARBA" id="ARBA00009809"/>
    </source>
</evidence>
<comment type="caution">
    <text evidence="11">The sequence shown here is derived from an EMBL/GenBank/DDBJ whole genome shotgun (WGS) entry which is preliminary data.</text>
</comment>
<dbReference type="EMBL" id="QWIL01001068">
    <property type="protein sequence ID" value="RMY08275.1"/>
    <property type="molecule type" value="Genomic_DNA"/>
</dbReference>
<dbReference type="InterPro" id="IPR031330">
    <property type="entry name" value="Gly_Hdrlase_35_cat"/>
</dbReference>
<feature type="signal peptide" evidence="9">
    <location>
        <begin position="1"/>
        <end position="25"/>
    </location>
</feature>
<accession>A0A3M6YYX0</accession>
<proteinExistence type="inferred from homology"/>
<dbReference type="InterPro" id="IPR036833">
    <property type="entry name" value="BetaGal_dom3_sf"/>
</dbReference>
<dbReference type="PRINTS" id="PR00742">
    <property type="entry name" value="GLHYDRLASE35"/>
</dbReference>
<keyword evidence="4 9" id="KW-0732">Signal</keyword>
<evidence type="ECO:0000256" key="5">
    <source>
        <dbReference type="ARBA" id="ARBA00022801"/>
    </source>
</evidence>
<dbReference type="SUPFAM" id="SSF51011">
    <property type="entry name" value="Glycosyl hydrolase domain"/>
    <property type="match status" value="1"/>
</dbReference>
<keyword evidence="6" id="KW-0325">Glycoprotein</keyword>
<dbReference type="InterPro" id="IPR017853">
    <property type="entry name" value="GH"/>
</dbReference>